<evidence type="ECO:0000313" key="9">
    <source>
        <dbReference type="Proteomes" id="UP000657918"/>
    </source>
</evidence>
<dbReference type="CDD" id="cd15841">
    <property type="entry name" value="SNARE_Qc"/>
    <property type="match status" value="1"/>
</dbReference>
<dbReference type="PANTHER" id="PTHR19305">
    <property type="entry name" value="SYNAPTOSOMAL ASSOCIATED PROTEIN"/>
    <property type="match status" value="1"/>
</dbReference>
<dbReference type="SMART" id="SM00397">
    <property type="entry name" value="t_SNARE"/>
    <property type="match status" value="1"/>
</dbReference>
<protein>
    <recommendedName>
        <fullName evidence="7">t-SNARE coiled-coil homology domain-containing protein</fullName>
    </recommendedName>
</protein>
<dbReference type="PROSITE" id="PS50192">
    <property type="entry name" value="T_SNARE"/>
    <property type="match status" value="1"/>
</dbReference>
<feature type="compositionally biased region" description="Polar residues" evidence="6">
    <location>
        <begin position="60"/>
        <end position="69"/>
    </location>
</feature>
<name>A0A835JL83_9ROSI</name>
<dbReference type="AlphaFoldDB" id="A0A835JL83"/>
<dbReference type="EMBL" id="JADGMS010000012">
    <property type="protein sequence ID" value="KAF9671471.1"/>
    <property type="molecule type" value="Genomic_DNA"/>
</dbReference>
<evidence type="ECO:0000259" key="7">
    <source>
        <dbReference type="PROSITE" id="PS50192"/>
    </source>
</evidence>
<dbReference type="Proteomes" id="UP000657918">
    <property type="component" value="Unassembled WGS sequence"/>
</dbReference>
<dbReference type="InterPro" id="IPR000727">
    <property type="entry name" value="T_SNARE_dom"/>
</dbReference>
<keyword evidence="4" id="KW-0653">Protein transport</keyword>
<evidence type="ECO:0000256" key="4">
    <source>
        <dbReference type="ARBA" id="ARBA00022927"/>
    </source>
</evidence>
<feature type="region of interest" description="Disordered" evidence="6">
    <location>
        <begin position="17"/>
        <end position="89"/>
    </location>
</feature>
<sequence length="315" mass="35462">MELIDFFIHRMFHSKKSPVKISEHNKADPECPAPSRSNPFEYENEVGTKKTLKPSRKSSSESNLTTPKFRTNPFDNDDERGLSSSSTHSLASLTRQKYKDDFLNSGGLENQPDQELENYAVYKAEETTKAVNGCLKIAEEMREGATTTLITLHQQGEQITKTHNVAVEIDHDLTRGEKVLGSLGGMFSKTWKPKKNRPIRGPVITKDALPQRRGNHLDQREKLGLNLASKEQSSTRTPLPETADAFQKVEFEKSKQDDALSDLSNVIGELKNMAVDMRTEFDRQAGALDHIQDDVDELNFRVGGANKRGQHLLRK</sequence>
<comment type="caution">
    <text evidence="8">The sequence shown here is derived from an EMBL/GenBank/DDBJ whole genome shotgun (WGS) entry which is preliminary data.</text>
</comment>
<dbReference type="GO" id="GO:0016192">
    <property type="term" value="P:vesicle-mediated transport"/>
    <property type="evidence" value="ECO:0007669"/>
    <property type="project" value="UniProtKB-ARBA"/>
</dbReference>
<comment type="subcellular location">
    <subcellularLocation>
        <location evidence="1">Membrane</location>
    </subcellularLocation>
</comment>
<evidence type="ECO:0000256" key="1">
    <source>
        <dbReference type="ARBA" id="ARBA00004370"/>
    </source>
</evidence>
<evidence type="ECO:0000256" key="3">
    <source>
        <dbReference type="ARBA" id="ARBA00022448"/>
    </source>
</evidence>
<dbReference type="GO" id="GO:0015031">
    <property type="term" value="P:protein transport"/>
    <property type="evidence" value="ECO:0007669"/>
    <property type="project" value="UniProtKB-KW"/>
</dbReference>
<keyword evidence="9" id="KW-1185">Reference proteome</keyword>
<dbReference type="GO" id="GO:0005484">
    <property type="term" value="F:SNAP receptor activity"/>
    <property type="evidence" value="ECO:0007669"/>
    <property type="project" value="InterPro"/>
</dbReference>
<comment type="similarity">
    <text evidence="2">Belongs to the SNAP-25 family.</text>
</comment>
<dbReference type="GO" id="GO:0031201">
    <property type="term" value="C:SNARE complex"/>
    <property type="evidence" value="ECO:0007669"/>
    <property type="project" value="InterPro"/>
</dbReference>
<evidence type="ECO:0000256" key="6">
    <source>
        <dbReference type="SAM" id="MobiDB-lite"/>
    </source>
</evidence>
<dbReference type="CDD" id="cd15861">
    <property type="entry name" value="SNARE_SNAP25N_23N_29N_SEC9N"/>
    <property type="match status" value="1"/>
</dbReference>
<gene>
    <name evidence="8" type="ORF">SADUNF_Sadunf12G0051200</name>
</gene>
<proteinExistence type="inferred from homology"/>
<evidence type="ECO:0000313" key="8">
    <source>
        <dbReference type="EMBL" id="KAF9671471.1"/>
    </source>
</evidence>
<evidence type="ECO:0000256" key="5">
    <source>
        <dbReference type="ARBA" id="ARBA00023136"/>
    </source>
</evidence>
<dbReference type="OrthoDB" id="19261at2759"/>
<dbReference type="InterPro" id="IPR044766">
    <property type="entry name" value="NPSN/SNAP25-like_N_SNARE"/>
</dbReference>
<dbReference type="Gene3D" id="1.20.5.110">
    <property type="match status" value="2"/>
</dbReference>
<dbReference type="GO" id="GO:0005886">
    <property type="term" value="C:plasma membrane"/>
    <property type="evidence" value="ECO:0007669"/>
    <property type="project" value="TreeGrafter"/>
</dbReference>
<evidence type="ECO:0000256" key="2">
    <source>
        <dbReference type="ARBA" id="ARBA00009480"/>
    </source>
</evidence>
<feature type="domain" description="T-SNARE coiled-coil homology" evidence="7">
    <location>
        <begin position="250"/>
        <end position="312"/>
    </location>
</feature>
<keyword evidence="5" id="KW-0472">Membrane</keyword>
<reference evidence="8 9" key="1">
    <citation type="submission" date="2020-10" db="EMBL/GenBank/DDBJ databases">
        <title>Plant Genome Project.</title>
        <authorList>
            <person name="Zhang R.-G."/>
        </authorList>
    </citation>
    <scope>NUCLEOTIDE SEQUENCE [LARGE SCALE GENOMIC DNA]</scope>
    <source>
        <strain evidence="8">FAFU-HL-1</strain>
        <tissue evidence="8">Leaf</tissue>
    </source>
</reference>
<dbReference type="PANTHER" id="PTHR19305:SF9">
    <property type="entry name" value="SYNAPTOSOMAL-ASSOCIATED PROTEIN 29"/>
    <property type="match status" value="1"/>
</dbReference>
<dbReference type="SUPFAM" id="SSF58038">
    <property type="entry name" value="SNARE fusion complex"/>
    <property type="match status" value="2"/>
</dbReference>
<dbReference type="FunFam" id="1.20.5.110:FF:000031">
    <property type="entry name" value="SNAP25 homologous protein SNAP33"/>
    <property type="match status" value="1"/>
</dbReference>
<dbReference type="FunFam" id="1.20.5.110:FF:000040">
    <property type="entry name" value="SNAP25 homologous protein SNAP33"/>
    <property type="match status" value="1"/>
</dbReference>
<organism evidence="8 9">
    <name type="scientific">Salix dunnii</name>
    <dbReference type="NCBI Taxonomy" id="1413687"/>
    <lineage>
        <taxon>Eukaryota</taxon>
        <taxon>Viridiplantae</taxon>
        <taxon>Streptophyta</taxon>
        <taxon>Embryophyta</taxon>
        <taxon>Tracheophyta</taxon>
        <taxon>Spermatophyta</taxon>
        <taxon>Magnoliopsida</taxon>
        <taxon>eudicotyledons</taxon>
        <taxon>Gunneridae</taxon>
        <taxon>Pentapetalae</taxon>
        <taxon>rosids</taxon>
        <taxon>fabids</taxon>
        <taxon>Malpighiales</taxon>
        <taxon>Salicaceae</taxon>
        <taxon>Saliceae</taxon>
        <taxon>Salix</taxon>
    </lineage>
</organism>
<keyword evidence="3" id="KW-0813">Transport</keyword>
<accession>A0A835JL83</accession>